<evidence type="ECO:0000256" key="1">
    <source>
        <dbReference type="ARBA" id="ARBA00004479"/>
    </source>
</evidence>
<reference evidence="11" key="1">
    <citation type="submission" date="2021-01" db="EMBL/GenBank/DDBJ databases">
        <authorList>
            <consortium name="Genoscope - CEA"/>
            <person name="William W."/>
        </authorList>
    </citation>
    <scope>NUCLEOTIDE SEQUENCE</scope>
</reference>
<feature type="transmembrane region" description="Helical" evidence="8">
    <location>
        <begin position="185"/>
        <end position="203"/>
    </location>
</feature>
<dbReference type="AlphaFoldDB" id="A0A8S1P1A7"/>
<comment type="caution">
    <text evidence="11">The sequence shown here is derived from an EMBL/GenBank/DDBJ whole genome shotgun (WGS) entry which is preliminary data.</text>
</comment>
<comment type="similarity">
    <text evidence="2 7">Belongs to the EMP24/GP25L family.</text>
</comment>
<evidence type="ECO:0000256" key="7">
    <source>
        <dbReference type="RuleBase" id="RU003827"/>
    </source>
</evidence>
<dbReference type="EMBL" id="CAJJDM010000104">
    <property type="protein sequence ID" value="CAD8096453.1"/>
    <property type="molecule type" value="Genomic_DNA"/>
</dbReference>
<evidence type="ECO:0000256" key="5">
    <source>
        <dbReference type="ARBA" id="ARBA00022989"/>
    </source>
</evidence>
<accession>A0A8S1P1A7</accession>
<feature type="domain" description="GOLD" evidence="10">
    <location>
        <begin position="26"/>
        <end position="122"/>
    </location>
</feature>
<name>A0A8S1P1A7_PARPR</name>
<evidence type="ECO:0000259" key="10">
    <source>
        <dbReference type="PROSITE" id="PS50866"/>
    </source>
</evidence>
<comment type="subcellular location">
    <subcellularLocation>
        <location evidence="1 7">Membrane</location>
        <topology evidence="1 7">Single-pass type I membrane protein</topology>
    </subcellularLocation>
</comment>
<keyword evidence="6 8" id="KW-0472">Membrane</keyword>
<dbReference type="Proteomes" id="UP000688137">
    <property type="component" value="Unassembled WGS sequence"/>
</dbReference>
<keyword evidence="4 9" id="KW-0732">Signal</keyword>
<keyword evidence="3 7" id="KW-0812">Transmembrane</keyword>
<evidence type="ECO:0000256" key="2">
    <source>
        <dbReference type="ARBA" id="ARBA00007104"/>
    </source>
</evidence>
<gene>
    <name evidence="11" type="ORF">PPRIM_AZ9-3.1.T1010100</name>
</gene>
<dbReference type="SMART" id="SM01190">
    <property type="entry name" value="EMP24_GP25L"/>
    <property type="match status" value="1"/>
</dbReference>
<dbReference type="InterPro" id="IPR015720">
    <property type="entry name" value="Emp24-like"/>
</dbReference>
<dbReference type="PANTHER" id="PTHR22811">
    <property type="entry name" value="TRANSMEMBRANE EMP24 DOMAIN-CONTAINING PROTEIN"/>
    <property type="match status" value="1"/>
</dbReference>
<evidence type="ECO:0000256" key="4">
    <source>
        <dbReference type="ARBA" id="ARBA00022729"/>
    </source>
</evidence>
<keyword evidence="5 8" id="KW-1133">Transmembrane helix</keyword>
<evidence type="ECO:0000256" key="9">
    <source>
        <dbReference type="SAM" id="SignalP"/>
    </source>
</evidence>
<evidence type="ECO:0000313" key="12">
    <source>
        <dbReference type="Proteomes" id="UP000688137"/>
    </source>
</evidence>
<feature type="signal peptide" evidence="9">
    <location>
        <begin position="1"/>
        <end position="16"/>
    </location>
</feature>
<keyword evidence="12" id="KW-1185">Reference proteome</keyword>
<feature type="chain" id="PRO_5035735934" description="GOLD domain-containing protein" evidence="9">
    <location>
        <begin position="17"/>
        <end position="213"/>
    </location>
</feature>
<evidence type="ECO:0000256" key="8">
    <source>
        <dbReference type="SAM" id="Phobius"/>
    </source>
</evidence>
<dbReference type="Pfam" id="PF01105">
    <property type="entry name" value="EMP24_GP25L"/>
    <property type="match status" value="1"/>
</dbReference>
<organism evidence="11 12">
    <name type="scientific">Paramecium primaurelia</name>
    <dbReference type="NCBI Taxonomy" id="5886"/>
    <lineage>
        <taxon>Eukaryota</taxon>
        <taxon>Sar</taxon>
        <taxon>Alveolata</taxon>
        <taxon>Ciliophora</taxon>
        <taxon>Intramacronucleata</taxon>
        <taxon>Oligohymenophorea</taxon>
        <taxon>Peniculida</taxon>
        <taxon>Parameciidae</taxon>
        <taxon>Paramecium</taxon>
    </lineage>
</organism>
<evidence type="ECO:0000256" key="3">
    <source>
        <dbReference type="ARBA" id="ARBA00022692"/>
    </source>
</evidence>
<dbReference type="InterPro" id="IPR009038">
    <property type="entry name" value="GOLD_dom"/>
</dbReference>
<protein>
    <recommendedName>
        <fullName evidence="10">GOLD domain-containing protein</fullName>
    </recommendedName>
</protein>
<evidence type="ECO:0000256" key="6">
    <source>
        <dbReference type="ARBA" id="ARBA00023136"/>
    </source>
</evidence>
<evidence type="ECO:0000313" key="11">
    <source>
        <dbReference type="EMBL" id="CAD8096453.1"/>
    </source>
</evidence>
<dbReference type="GO" id="GO:0016020">
    <property type="term" value="C:membrane"/>
    <property type="evidence" value="ECO:0007669"/>
    <property type="project" value="UniProtKB-SubCell"/>
</dbReference>
<dbReference type="PROSITE" id="PS50866">
    <property type="entry name" value="GOLD"/>
    <property type="match status" value="1"/>
</dbReference>
<dbReference type="OMA" id="TTSHWIS"/>
<proteinExistence type="inferred from homology"/>
<sequence length="213" mass="24538">MKYIILLALLFNLNHCISFYAKEGVEKCFSDEVPSQTIVVIYHELMSEGVAKNEKRDIPKMIKDGITLNVYGPDGNIVKTAKTAEGKNKLSFTAKTMGRYKFCVIKSKQFWSVNEYKYSIKIQQGVDHNLQDAANKTHVESIKDRISALKNRTDDFISLQQLNREQEDKLTTQSIDISRRVTQTTILQIVVLLASGVYQIWSLKKFFKQRFLM</sequence>